<comment type="similarity">
    <text evidence="3 14">Belongs to the short-chain dehydrogenases/reductases (SDR) family.</text>
</comment>
<evidence type="ECO:0000256" key="14">
    <source>
        <dbReference type="RuleBase" id="RU366074"/>
    </source>
</evidence>
<reference evidence="16 17" key="1">
    <citation type="submission" date="2016-11" db="EMBL/GenBank/DDBJ databases">
        <authorList>
            <person name="Jaros S."/>
            <person name="Januszkiewicz K."/>
            <person name="Wedrychowicz H."/>
        </authorList>
    </citation>
    <scope>NUCLEOTIDE SEQUENCE [LARGE SCALE GENOMIC DNA]</scope>
    <source>
        <strain evidence="16 17">DSM 15929</strain>
    </source>
</reference>
<dbReference type="PRINTS" id="PR00081">
    <property type="entry name" value="GDHRDH"/>
</dbReference>
<dbReference type="PROSITE" id="PS00061">
    <property type="entry name" value="ADH_SHORT"/>
    <property type="match status" value="1"/>
</dbReference>
<feature type="binding site" evidence="13">
    <location>
        <begin position="154"/>
        <end position="158"/>
    </location>
    <ligand>
        <name>NADP(+)</name>
        <dbReference type="ChEBI" id="CHEBI:58349"/>
    </ligand>
</feature>
<evidence type="ECO:0000256" key="9">
    <source>
        <dbReference type="ARBA" id="ARBA00023160"/>
    </source>
</evidence>
<dbReference type="NCBIfam" id="NF004198">
    <property type="entry name" value="PRK05653.1-3"/>
    <property type="match status" value="1"/>
</dbReference>
<dbReference type="InterPro" id="IPR011284">
    <property type="entry name" value="3oxo_ACP_reduc"/>
</dbReference>
<dbReference type="Gene3D" id="3.40.50.720">
    <property type="entry name" value="NAD(P)-binding Rossmann-like Domain"/>
    <property type="match status" value="1"/>
</dbReference>
<accession>A0A1M6QP52</accession>
<evidence type="ECO:0000313" key="17">
    <source>
        <dbReference type="Proteomes" id="UP000184386"/>
    </source>
</evidence>
<feature type="binding site" evidence="13">
    <location>
        <position position="89"/>
    </location>
    <ligand>
        <name>NADP(+)</name>
        <dbReference type="ChEBI" id="CHEBI:58349"/>
    </ligand>
</feature>
<dbReference type="OrthoDB" id="9803333at2"/>
<dbReference type="Pfam" id="PF13561">
    <property type="entry name" value="adh_short_C2"/>
    <property type="match status" value="1"/>
</dbReference>
<dbReference type="InterPro" id="IPR057326">
    <property type="entry name" value="KR_dom"/>
</dbReference>
<dbReference type="FunFam" id="3.40.50.720:FF:000037">
    <property type="entry name" value="3-oxoacyl-[acyl-carrier-protein] reductase FabG"/>
    <property type="match status" value="1"/>
</dbReference>
<evidence type="ECO:0000256" key="13">
    <source>
        <dbReference type="PIRSR" id="PIRSR611284-2"/>
    </source>
</evidence>
<evidence type="ECO:0000256" key="5">
    <source>
        <dbReference type="ARBA" id="ARBA00022832"/>
    </source>
</evidence>
<evidence type="ECO:0000256" key="8">
    <source>
        <dbReference type="ARBA" id="ARBA00023098"/>
    </source>
</evidence>
<dbReference type="CDD" id="cd05333">
    <property type="entry name" value="BKR_SDR_c"/>
    <property type="match status" value="1"/>
</dbReference>
<feature type="domain" description="Ketoreductase" evidence="15">
    <location>
        <begin position="5"/>
        <end position="185"/>
    </location>
</feature>
<name>A0A1M6QP52_9FIRM</name>
<dbReference type="UniPathway" id="UPA00094"/>
<dbReference type="STRING" id="1121322.SAMN02745136_01968"/>
<evidence type="ECO:0000256" key="7">
    <source>
        <dbReference type="ARBA" id="ARBA00023002"/>
    </source>
</evidence>
<dbReference type="InterPro" id="IPR050259">
    <property type="entry name" value="SDR"/>
</dbReference>
<dbReference type="SUPFAM" id="SSF51735">
    <property type="entry name" value="NAD(P)-binding Rossmann-fold domains"/>
    <property type="match status" value="1"/>
</dbReference>
<proteinExistence type="inferred from homology"/>
<comment type="subunit">
    <text evidence="14">Homotetramer.</text>
</comment>
<protein>
    <recommendedName>
        <fullName evidence="14">3-oxoacyl-[acyl-carrier-protein] reductase</fullName>
        <ecNumber evidence="14">1.1.1.100</ecNumber>
    </recommendedName>
</protein>
<evidence type="ECO:0000256" key="12">
    <source>
        <dbReference type="PIRSR" id="PIRSR611284-1"/>
    </source>
</evidence>
<dbReference type="GO" id="GO:0004316">
    <property type="term" value="F:3-oxoacyl-[acyl-carrier-protein] reductase (NADPH) activity"/>
    <property type="evidence" value="ECO:0007669"/>
    <property type="project" value="UniProtKB-UniRule"/>
</dbReference>
<comment type="catalytic activity">
    <reaction evidence="11 14">
        <text>a (3R)-hydroxyacyl-[ACP] + NADP(+) = a 3-oxoacyl-[ACP] + NADPH + H(+)</text>
        <dbReference type="Rhea" id="RHEA:17397"/>
        <dbReference type="Rhea" id="RHEA-COMP:9916"/>
        <dbReference type="Rhea" id="RHEA-COMP:9945"/>
        <dbReference type="ChEBI" id="CHEBI:15378"/>
        <dbReference type="ChEBI" id="CHEBI:57783"/>
        <dbReference type="ChEBI" id="CHEBI:58349"/>
        <dbReference type="ChEBI" id="CHEBI:78776"/>
        <dbReference type="ChEBI" id="CHEBI:78827"/>
        <dbReference type="EC" id="1.1.1.100"/>
    </reaction>
</comment>
<keyword evidence="6 13" id="KW-0521">NADP</keyword>
<comment type="function">
    <text evidence="1 14">Catalyzes the NADPH-dependent reduction of beta-ketoacyl-ACP substrates to beta-hydroxyacyl-ACP products, the first reductive step in the elongation cycle of fatty acid biosynthesis.</text>
</comment>
<dbReference type="NCBIfam" id="NF005559">
    <property type="entry name" value="PRK07231.1"/>
    <property type="match status" value="1"/>
</dbReference>
<evidence type="ECO:0000256" key="11">
    <source>
        <dbReference type="ARBA" id="ARBA00048508"/>
    </source>
</evidence>
<evidence type="ECO:0000256" key="3">
    <source>
        <dbReference type="ARBA" id="ARBA00006484"/>
    </source>
</evidence>
<gene>
    <name evidence="16" type="ORF">SAMN02745136_01968</name>
</gene>
<keyword evidence="8 14" id="KW-0443">Lipid metabolism</keyword>
<keyword evidence="7 14" id="KW-0560">Oxidoreductase</keyword>
<dbReference type="NCBIfam" id="TIGR01830">
    <property type="entry name" value="3oxo_ACP_reduc"/>
    <property type="match status" value="1"/>
</dbReference>
<dbReference type="InterPro" id="IPR002347">
    <property type="entry name" value="SDR_fam"/>
</dbReference>
<evidence type="ECO:0000256" key="6">
    <source>
        <dbReference type="ARBA" id="ARBA00022857"/>
    </source>
</evidence>
<dbReference type="PRINTS" id="PR00080">
    <property type="entry name" value="SDRFAMILY"/>
</dbReference>
<keyword evidence="9 14" id="KW-0275">Fatty acid biosynthesis</keyword>
<dbReference type="EMBL" id="FRAC01000010">
    <property type="protein sequence ID" value="SHK22069.1"/>
    <property type="molecule type" value="Genomic_DNA"/>
</dbReference>
<keyword evidence="10" id="KW-0753">Steroid metabolism</keyword>
<evidence type="ECO:0000259" key="15">
    <source>
        <dbReference type="SMART" id="SM00822"/>
    </source>
</evidence>
<feature type="binding site" evidence="13">
    <location>
        <position position="187"/>
    </location>
    <ligand>
        <name>NADP(+)</name>
        <dbReference type="ChEBI" id="CHEBI:58349"/>
    </ligand>
</feature>
<keyword evidence="4 14" id="KW-0444">Lipid biosynthesis</keyword>
<dbReference type="AlphaFoldDB" id="A0A1M6QP52"/>
<dbReference type="PANTHER" id="PTHR42879">
    <property type="entry name" value="3-OXOACYL-(ACYL-CARRIER-PROTEIN) REDUCTASE"/>
    <property type="match status" value="1"/>
</dbReference>
<dbReference type="InterPro" id="IPR036291">
    <property type="entry name" value="NAD(P)-bd_dom_sf"/>
</dbReference>
<dbReference type="GO" id="GO:0051287">
    <property type="term" value="F:NAD binding"/>
    <property type="evidence" value="ECO:0007669"/>
    <property type="project" value="UniProtKB-UniRule"/>
</dbReference>
<organism evidence="16 17">
    <name type="scientific">Anaerocolumna jejuensis DSM 15929</name>
    <dbReference type="NCBI Taxonomy" id="1121322"/>
    <lineage>
        <taxon>Bacteria</taxon>
        <taxon>Bacillati</taxon>
        <taxon>Bacillota</taxon>
        <taxon>Clostridia</taxon>
        <taxon>Lachnospirales</taxon>
        <taxon>Lachnospiraceae</taxon>
        <taxon>Anaerocolumna</taxon>
    </lineage>
</organism>
<evidence type="ECO:0000256" key="1">
    <source>
        <dbReference type="ARBA" id="ARBA00002607"/>
    </source>
</evidence>
<comment type="pathway">
    <text evidence="2 14">Lipid metabolism; fatty acid biosynthesis.</text>
</comment>
<dbReference type="EC" id="1.1.1.100" evidence="14"/>
<dbReference type="GO" id="GO:0006633">
    <property type="term" value="P:fatty acid biosynthetic process"/>
    <property type="evidence" value="ECO:0007669"/>
    <property type="project" value="UniProtKB-UniPathway"/>
</dbReference>
<sequence>MLEGKTALVTGGSRGIGRAIAIALAKNGATVIINYCGSFEAANETAEIIKKDGGNAFLLQADVAEAADVERMFAWIAENVKRLDILVNNAGITRDNLILKMSEEEYNRVIDTNLKGVFYCLKQASRMMLKQRYGKIINISSISGIHGNPGQINYSAAKAGVIGMTKTLARELASRSINVNAIAPGYINTDMTVNLKDEIKAKAIETIPLRRFGEGEDIAEAVVFLASDKASYITGQVLSVDGGMGI</sequence>
<evidence type="ECO:0000256" key="2">
    <source>
        <dbReference type="ARBA" id="ARBA00005194"/>
    </source>
</evidence>
<dbReference type="InterPro" id="IPR020904">
    <property type="entry name" value="Sc_DH/Rdtase_CS"/>
</dbReference>
<feature type="binding site" evidence="13">
    <location>
        <begin position="11"/>
        <end position="14"/>
    </location>
    <ligand>
        <name>NADP(+)</name>
        <dbReference type="ChEBI" id="CHEBI:58349"/>
    </ligand>
</feature>
<dbReference type="PANTHER" id="PTHR42879:SF2">
    <property type="entry name" value="3-OXOACYL-[ACYL-CARRIER-PROTEIN] REDUCTASE FABG"/>
    <property type="match status" value="1"/>
</dbReference>
<keyword evidence="5 14" id="KW-0276">Fatty acid metabolism</keyword>
<keyword evidence="17" id="KW-1185">Reference proteome</keyword>
<dbReference type="Proteomes" id="UP000184386">
    <property type="component" value="Unassembled WGS sequence"/>
</dbReference>
<dbReference type="GO" id="GO:0008202">
    <property type="term" value="P:steroid metabolic process"/>
    <property type="evidence" value="ECO:0007669"/>
    <property type="project" value="UniProtKB-KW"/>
</dbReference>
<evidence type="ECO:0000313" key="16">
    <source>
        <dbReference type="EMBL" id="SHK22069.1"/>
    </source>
</evidence>
<feature type="active site" description="Proton acceptor" evidence="12">
    <location>
        <position position="154"/>
    </location>
</feature>
<evidence type="ECO:0000256" key="10">
    <source>
        <dbReference type="ARBA" id="ARBA00023221"/>
    </source>
</evidence>
<evidence type="ECO:0000256" key="4">
    <source>
        <dbReference type="ARBA" id="ARBA00022516"/>
    </source>
</evidence>
<dbReference type="RefSeq" id="WP_073275322.1">
    <property type="nucleotide sequence ID" value="NZ_FRAC01000010.1"/>
</dbReference>
<dbReference type="SMART" id="SM00822">
    <property type="entry name" value="PKS_KR"/>
    <property type="match status" value="1"/>
</dbReference>
<dbReference type="NCBIfam" id="NF009466">
    <property type="entry name" value="PRK12826.1-2"/>
    <property type="match status" value="1"/>
</dbReference>